<dbReference type="Pfam" id="PF01364">
    <property type="entry name" value="Peptidase_C25"/>
    <property type="match status" value="1"/>
</dbReference>
<dbReference type="NCBIfam" id="TIGR04183">
    <property type="entry name" value="Por_Secre_tail"/>
    <property type="match status" value="1"/>
</dbReference>
<evidence type="ECO:0000313" key="5">
    <source>
        <dbReference type="Proteomes" id="UP000250918"/>
    </source>
</evidence>
<protein>
    <recommendedName>
        <fullName evidence="6">T9SS type A sorting domain-containing protein</fullName>
    </recommendedName>
</protein>
<dbReference type="EMBL" id="PQAP01000011">
    <property type="protein sequence ID" value="PWB75325.1"/>
    <property type="molecule type" value="Genomic_DNA"/>
</dbReference>
<organism evidence="4 5">
    <name type="scientific">candidate division GN15 bacterium</name>
    <dbReference type="NCBI Taxonomy" id="2072418"/>
    <lineage>
        <taxon>Bacteria</taxon>
        <taxon>candidate division GN15</taxon>
    </lineage>
</organism>
<gene>
    <name evidence="4" type="ORF">C3F09_02890</name>
</gene>
<dbReference type="InterPro" id="IPR029030">
    <property type="entry name" value="Caspase-like_dom_sf"/>
</dbReference>
<comment type="caution">
    <text evidence="4">The sequence shown here is derived from an EMBL/GenBank/DDBJ whole genome shotgun (WGS) entry which is preliminary data.</text>
</comment>
<dbReference type="AlphaFoldDB" id="A0A855X3H4"/>
<keyword evidence="1" id="KW-0732">Signal</keyword>
<dbReference type="SUPFAM" id="SSF52129">
    <property type="entry name" value="Caspase-like"/>
    <property type="match status" value="1"/>
</dbReference>
<evidence type="ECO:0000259" key="3">
    <source>
        <dbReference type="Pfam" id="PF13860"/>
    </source>
</evidence>
<dbReference type="Gene3D" id="3.40.50.1460">
    <property type="match status" value="1"/>
</dbReference>
<dbReference type="GO" id="GO:0006508">
    <property type="term" value="P:proteolysis"/>
    <property type="evidence" value="ECO:0007669"/>
    <property type="project" value="InterPro"/>
</dbReference>
<name>A0A855X3H4_9BACT</name>
<feature type="domain" description="Gingipain" evidence="2">
    <location>
        <begin position="197"/>
        <end position="574"/>
    </location>
</feature>
<dbReference type="InterPro" id="IPR001769">
    <property type="entry name" value="Gingipain"/>
</dbReference>
<evidence type="ECO:0000259" key="2">
    <source>
        <dbReference type="Pfam" id="PF01364"/>
    </source>
</evidence>
<dbReference type="InterPro" id="IPR029031">
    <property type="entry name" value="Gingipain_N_sf"/>
</dbReference>
<feature type="domain" description="FlgD/Vpr Ig-like" evidence="3">
    <location>
        <begin position="701"/>
        <end position="757"/>
    </location>
</feature>
<reference evidence="4 5" key="1">
    <citation type="journal article" date="2018" name="ISME J.">
        <title>A methanotrophic archaeon couples anaerobic oxidation of methane to Fe(III) reduction.</title>
        <authorList>
            <person name="Cai C."/>
            <person name="Leu A.O."/>
            <person name="Xie G.J."/>
            <person name="Guo J."/>
            <person name="Feng Y."/>
            <person name="Zhao J.X."/>
            <person name="Tyson G.W."/>
            <person name="Yuan Z."/>
            <person name="Hu S."/>
        </authorList>
    </citation>
    <scope>NUCLEOTIDE SEQUENCE [LARGE SCALE GENOMIC DNA]</scope>
    <source>
        <strain evidence="4">FeB_12</strain>
    </source>
</reference>
<sequence>MRWIWGMLGLWITAYSVISAATMRLDKRDGLDISTPNHIRFSDWPQIQVSASLSLPAREVAIELLPQETASEMKVDGQYCEPVGQLPAEISVFDSPTSLDNCYDNLPALMQNQRLGSKTIDLIGEMIVGDRKYARFLVFPVTIDSSGKLFFCDSLTMVMNQQVIAPDRVCTPPGTFSATGVAARDDEYRSPASNADYVIITSSELAESFRPLAEYKMQTGYRTSVSLVEDITARYSGKDDAEKIREYLKDFHSMGGKYVLLGGDETIVPIRYAYSGDSDEPVDPSLLQVSDLYFAELTGNWNRDNDSVWGEKTDDAPDLTPELLVGRLPVNTPAEVANYVQKLIRYETDPGNGDPSYLDRAFFFSSDQMRDYSPITQHDYIARAFPISMAIDTVSGVEAVRGDDLDPSNPAPRDLGAVLSKGYGIFNVIAHGRDDGFAVKTSGYNAAVRAMLWTNAPSGESNSFQALQAADRPAFYYSLGCDNGAFDKSSPPFNWATRNMAQELIGERDGAVGLVAYSRWGWIGTSYILQRTFFDSLFAHPDRPAVQALYGCKAKYPYYRDLVLGQNYFGDPTTLVYASVPGKQIVQAFRVADTLCITVLTDGRASADARVLISDSNGVIAEQRTDQYGRAQLVLGNHFDLSVCISVIKSGCTIAQTRYYPSIVTDVDESDRSRPLVFSLAQNYPNPFNPATQIVFSLPKSGRTTLEVFDLLGRRVTTLVDGPLSSGVHQVAWLGTNARGESVAAGVYFYRLTAGTQSETRKMLLLK</sequence>
<accession>A0A855X3H4</accession>
<dbReference type="GO" id="GO:0008234">
    <property type="term" value="F:cysteine-type peptidase activity"/>
    <property type="evidence" value="ECO:0007669"/>
    <property type="project" value="InterPro"/>
</dbReference>
<dbReference type="InterPro" id="IPR025965">
    <property type="entry name" value="FlgD/Vpr_Ig-like"/>
</dbReference>
<dbReference type="Proteomes" id="UP000250918">
    <property type="component" value="Unassembled WGS sequence"/>
</dbReference>
<evidence type="ECO:0008006" key="6">
    <source>
        <dbReference type="Google" id="ProtNLM"/>
    </source>
</evidence>
<evidence type="ECO:0000256" key="1">
    <source>
        <dbReference type="ARBA" id="ARBA00022729"/>
    </source>
</evidence>
<evidence type="ECO:0000313" key="4">
    <source>
        <dbReference type="EMBL" id="PWB75325.1"/>
    </source>
</evidence>
<dbReference type="Gene3D" id="2.60.40.4070">
    <property type="match status" value="1"/>
</dbReference>
<dbReference type="Gene3D" id="3.40.50.10390">
    <property type="entry name" value="Gingipain r, domain 1"/>
    <property type="match status" value="1"/>
</dbReference>
<dbReference type="InterPro" id="IPR026444">
    <property type="entry name" value="Secre_tail"/>
</dbReference>
<proteinExistence type="predicted"/>
<dbReference type="Pfam" id="PF13860">
    <property type="entry name" value="FlgD_ig"/>
    <property type="match status" value="1"/>
</dbReference>